<name>A0AB37Z674_9PSED</name>
<comment type="caution">
    <text evidence="2">The sequence shown here is derived from an EMBL/GenBank/DDBJ whole genome shotgun (WGS) entry which is preliminary data.</text>
</comment>
<feature type="transmembrane region" description="Helical" evidence="1">
    <location>
        <begin position="44"/>
        <end position="67"/>
    </location>
</feature>
<dbReference type="RefSeq" id="WP_167354430.1">
    <property type="nucleotide sequence ID" value="NZ_FMTL01000001.1"/>
</dbReference>
<feature type="transmembrane region" description="Helical" evidence="1">
    <location>
        <begin position="237"/>
        <end position="260"/>
    </location>
</feature>
<dbReference type="Pfam" id="PF12679">
    <property type="entry name" value="ABC2_membrane_2"/>
    <property type="match status" value="1"/>
</dbReference>
<feature type="transmembrane region" description="Helical" evidence="1">
    <location>
        <begin position="168"/>
        <end position="185"/>
    </location>
</feature>
<gene>
    <name evidence="2" type="ORF">SAMN05216370_1202</name>
</gene>
<feature type="transmembrane region" description="Helical" evidence="1">
    <location>
        <begin position="20"/>
        <end position="38"/>
    </location>
</feature>
<reference evidence="2 3" key="1">
    <citation type="submission" date="2016-10" db="EMBL/GenBank/DDBJ databases">
        <authorList>
            <person name="Varghese N."/>
            <person name="Submissions S."/>
        </authorList>
    </citation>
    <scope>NUCLEOTIDE SEQUENCE [LARGE SCALE GENOMIC DNA]</scope>
    <source>
        <strain evidence="2 3">DSM 17833</strain>
    </source>
</reference>
<protein>
    <submittedName>
        <fullName evidence="2">ABC-type transport system involved in multi-copper enzyme maturation, permease component</fullName>
    </submittedName>
</protein>
<feature type="transmembrane region" description="Helical" evidence="1">
    <location>
        <begin position="98"/>
        <end position="119"/>
    </location>
</feature>
<evidence type="ECO:0000256" key="1">
    <source>
        <dbReference type="SAM" id="Phobius"/>
    </source>
</evidence>
<evidence type="ECO:0000313" key="3">
    <source>
        <dbReference type="Proteomes" id="UP000242418"/>
    </source>
</evidence>
<evidence type="ECO:0000313" key="2">
    <source>
        <dbReference type="EMBL" id="SCW43414.1"/>
    </source>
</evidence>
<dbReference type="GO" id="GO:0140359">
    <property type="term" value="F:ABC-type transporter activity"/>
    <property type="evidence" value="ECO:0007669"/>
    <property type="project" value="InterPro"/>
</dbReference>
<proteinExistence type="predicted"/>
<sequence>MFELTALGMRAGIRGQGFRILLLITLALLGVALLAGNFSGRQPLTVALDVGLSGLRFVLLLMALLWVQDLLARDIERKTIYFLLAYPVTRSQFLFSRFLAVAVLSGGALVFVGLALWLVLYLFGSSHPQLQPPALGMPYMMSLLGIWLDLLVVVAFAILLASISTTPYLPLLLGFAFALAARGLGPTISHLRSARSDPLHEALFSPVLEHAYAWLPDLSRLDWRALALYGLTPDMPAMVLAVLNAAAYIVLLLTLAAVVFQRRNFT</sequence>
<keyword evidence="1" id="KW-0812">Transmembrane</keyword>
<keyword evidence="1" id="KW-1133">Transmembrane helix</keyword>
<accession>A0AB37Z674</accession>
<feature type="transmembrane region" description="Helical" evidence="1">
    <location>
        <begin position="139"/>
        <end position="161"/>
    </location>
</feature>
<dbReference type="EMBL" id="FMTL01000001">
    <property type="protein sequence ID" value="SCW43414.1"/>
    <property type="molecule type" value="Genomic_DNA"/>
</dbReference>
<dbReference type="GO" id="GO:0005886">
    <property type="term" value="C:plasma membrane"/>
    <property type="evidence" value="ECO:0007669"/>
    <property type="project" value="UniProtKB-SubCell"/>
</dbReference>
<dbReference type="PANTHER" id="PTHR43471:SF10">
    <property type="entry name" value="SLL1107 PROTEIN"/>
    <property type="match status" value="1"/>
</dbReference>
<dbReference type="PANTHER" id="PTHR43471">
    <property type="entry name" value="ABC TRANSPORTER PERMEASE"/>
    <property type="match status" value="1"/>
</dbReference>
<keyword evidence="1" id="KW-0472">Membrane</keyword>
<dbReference type="AlphaFoldDB" id="A0AB37Z674"/>
<dbReference type="Proteomes" id="UP000242418">
    <property type="component" value="Unassembled WGS sequence"/>
</dbReference>
<organism evidence="2 3">
    <name type="scientific">Pseudomonas peli</name>
    <dbReference type="NCBI Taxonomy" id="592361"/>
    <lineage>
        <taxon>Bacteria</taxon>
        <taxon>Pseudomonadati</taxon>
        <taxon>Pseudomonadota</taxon>
        <taxon>Gammaproteobacteria</taxon>
        <taxon>Pseudomonadales</taxon>
        <taxon>Pseudomonadaceae</taxon>
        <taxon>Pseudomonas</taxon>
    </lineage>
</organism>
<keyword evidence="3" id="KW-1185">Reference proteome</keyword>